<name>A0A9W9Z273_9CNID</name>
<comment type="caution">
    <text evidence="2">The sequence shown here is derived from an EMBL/GenBank/DDBJ whole genome shotgun (WGS) entry which is preliminary data.</text>
</comment>
<feature type="signal peptide" evidence="1">
    <location>
        <begin position="1"/>
        <end position="26"/>
    </location>
</feature>
<organism evidence="2 3">
    <name type="scientific">Desmophyllum pertusum</name>
    <dbReference type="NCBI Taxonomy" id="174260"/>
    <lineage>
        <taxon>Eukaryota</taxon>
        <taxon>Metazoa</taxon>
        <taxon>Cnidaria</taxon>
        <taxon>Anthozoa</taxon>
        <taxon>Hexacorallia</taxon>
        <taxon>Scleractinia</taxon>
        <taxon>Caryophylliina</taxon>
        <taxon>Caryophylliidae</taxon>
        <taxon>Desmophyllum</taxon>
    </lineage>
</organism>
<accession>A0A9W9Z273</accession>
<evidence type="ECO:0000313" key="3">
    <source>
        <dbReference type="Proteomes" id="UP001163046"/>
    </source>
</evidence>
<dbReference type="Proteomes" id="UP001163046">
    <property type="component" value="Unassembled WGS sequence"/>
</dbReference>
<dbReference type="EMBL" id="MU826830">
    <property type="protein sequence ID" value="KAJ7373600.1"/>
    <property type="molecule type" value="Genomic_DNA"/>
</dbReference>
<dbReference type="PROSITE" id="PS51257">
    <property type="entry name" value="PROKAR_LIPOPROTEIN"/>
    <property type="match status" value="1"/>
</dbReference>
<evidence type="ECO:0000313" key="2">
    <source>
        <dbReference type="EMBL" id="KAJ7373600.1"/>
    </source>
</evidence>
<keyword evidence="1" id="KW-0732">Signal</keyword>
<feature type="chain" id="PRO_5040719526" evidence="1">
    <location>
        <begin position="27"/>
        <end position="72"/>
    </location>
</feature>
<gene>
    <name evidence="2" type="ORF">OS493_011205</name>
</gene>
<sequence>MKTMSKLSSAMFALAVMSSCLVVSWCQSCGTKSYGGSPSVEFYATNPNNLLIFDAWNVYTTPSPFIQTRILL</sequence>
<reference evidence="2" key="1">
    <citation type="submission" date="2023-01" db="EMBL/GenBank/DDBJ databases">
        <title>Genome assembly of the deep-sea coral Lophelia pertusa.</title>
        <authorList>
            <person name="Herrera S."/>
            <person name="Cordes E."/>
        </authorList>
    </citation>
    <scope>NUCLEOTIDE SEQUENCE</scope>
    <source>
        <strain evidence="2">USNM1676648</strain>
        <tissue evidence="2">Polyp</tissue>
    </source>
</reference>
<keyword evidence="3" id="KW-1185">Reference proteome</keyword>
<dbReference type="AlphaFoldDB" id="A0A9W9Z273"/>
<protein>
    <submittedName>
        <fullName evidence="2">Uncharacterized protein</fullName>
    </submittedName>
</protein>
<dbReference type="OrthoDB" id="5976178at2759"/>
<evidence type="ECO:0000256" key="1">
    <source>
        <dbReference type="SAM" id="SignalP"/>
    </source>
</evidence>
<proteinExistence type="predicted"/>